<keyword evidence="3" id="KW-1185">Reference proteome</keyword>
<feature type="transmembrane region" description="Helical" evidence="1">
    <location>
        <begin position="71"/>
        <end position="104"/>
    </location>
</feature>
<proteinExistence type="predicted"/>
<keyword evidence="1" id="KW-1133">Transmembrane helix</keyword>
<comment type="caution">
    <text evidence="2">The sequence shown here is derived from an EMBL/GenBank/DDBJ whole genome shotgun (WGS) entry which is preliminary data.</text>
</comment>
<gene>
    <name evidence="2" type="ORF">Tco_0952048</name>
</gene>
<dbReference type="EMBL" id="BQNB010015720">
    <property type="protein sequence ID" value="GJT43333.1"/>
    <property type="molecule type" value="Genomic_DNA"/>
</dbReference>
<keyword evidence="1" id="KW-0812">Transmembrane</keyword>
<sequence length="132" mass="14586">MTRIVAWCLGFMKWVSEDPSYVTGGEPEYPQELFSAVDLLFLQFLGASCTQRKVSMVSFGRISPNSFLSSILLVVVIIVTVVIVMVILIVVVVAIVGVVIVVAIFGNHALLFDPLVCELCWWLPPESEVLKQ</sequence>
<name>A0ABQ5DYR8_9ASTR</name>
<dbReference type="Proteomes" id="UP001151760">
    <property type="component" value="Unassembled WGS sequence"/>
</dbReference>
<evidence type="ECO:0000313" key="3">
    <source>
        <dbReference type="Proteomes" id="UP001151760"/>
    </source>
</evidence>
<keyword evidence="1" id="KW-0472">Membrane</keyword>
<evidence type="ECO:0000313" key="2">
    <source>
        <dbReference type="EMBL" id="GJT43333.1"/>
    </source>
</evidence>
<accession>A0ABQ5DYR8</accession>
<reference evidence="2" key="2">
    <citation type="submission" date="2022-01" db="EMBL/GenBank/DDBJ databases">
        <authorList>
            <person name="Yamashiro T."/>
            <person name="Shiraishi A."/>
            <person name="Satake H."/>
            <person name="Nakayama K."/>
        </authorList>
    </citation>
    <scope>NUCLEOTIDE SEQUENCE</scope>
</reference>
<reference evidence="2" key="1">
    <citation type="journal article" date="2022" name="Int. J. Mol. Sci.">
        <title>Draft Genome of Tanacetum Coccineum: Genomic Comparison of Closely Related Tanacetum-Family Plants.</title>
        <authorList>
            <person name="Yamashiro T."/>
            <person name="Shiraishi A."/>
            <person name="Nakayama K."/>
            <person name="Satake H."/>
        </authorList>
    </citation>
    <scope>NUCLEOTIDE SEQUENCE</scope>
</reference>
<protein>
    <submittedName>
        <fullName evidence="2">Uncharacterized protein</fullName>
    </submittedName>
</protein>
<evidence type="ECO:0000256" key="1">
    <source>
        <dbReference type="SAM" id="Phobius"/>
    </source>
</evidence>
<organism evidence="2 3">
    <name type="scientific">Tanacetum coccineum</name>
    <dbReference type="NCBI Taxonomy" id="301880"/>
    <lineage>
        <taxon>Eukaryota</taxon>
        <taxon>Viridiplantae</taxon>
        <taxon>Streptophyta</taxon>
        <taxon>Embryophyta</taxon>
        <taxon>Tracheophyta</taxon>
        <taxon>Spermatophyta</taxon>
        <taxon>Magnoliopsida</taxon>
        <taxon>eudicotyledons</taxon>
        <taxon>Gunneridae</taxon>
        <taxon>Pentapetalae</taxon>
        <taxon>asterids</taxon>
        <taxon>campanulids</taxon>
        <taxon>Asterales</taxon>
        <taxon>Asteraceae</taxon>
        <taxon>Asteroideae</taxon>
        <taxon>Anthemideae</taxon>
        <taxon>Anthemidinae</taxon>
        <taxon>Tanacetum</taxon>
    </lineage>
</organism>